<evidence type="ECO:0000313" key="1">
    <source>
        <dbReference type="EMBL" id="GMN58638.1"/>
    </source>
</evidence>
<dbReference type="AlphaFoldDB" id="A0AA88IVI7"/>
<accession>A0AA88IVI7</accession>
<sequence length="56" mass="6381">MDVDEISALVAAARGRDRLQAIDAESDLAIMIPMLQLLQRDRMIVTIQRGSDWQRQ</sequence>
<comment type="caution">
    <text evidence="1">The sequence shown here is derived from an EMBL/GenBank/DDBJ whole genome shotgun (WGS) entry which is preliminary data.</text>
</comment>
<keyword evidence="2" id="KW-1185">Reference proteome</keyword>
<organism evidence="1 2">
    <name type="scientific">Ficus carica</name>
    <name type="common">Common fig</name>
    <dbReference type="NCBI Taxonomy" id="3494"/>
    <lineage>
        <taxon>Eukaryota</taxon>
        <taxon>Viridiplantae</taxon>
        <taxon>Streptophyta</taxon>
        <taxon>Embryophyta</taxon>
        <taxon>Tracheophyta</taxon>
        <taxon>Spermatophyta</taxon>
        <taxon>Magnoliopsida</taxon>
        <taxon>eudicotyledons</taxon>
        <taxon>Gunneridae</taxon>
        <taxon>Pentapetalae</taxon>
        <taxon>rosids</taxon>
        <taxon>fabids</taxon>
        <taxon>Rosales</taxon>
        <taxon>Moraceae</taxon>
        <taxon>Ficeae</taxon>
        <taxon>Ficus</taxon>
    </lineage>
</organism>
<evidence type="ECO:0000313" key="2">
    <source>
        <dbReference type="Proteomes" id="UP001187192"/>
    </source>
</evidence>
<proteinExistence type="predicted"/>
<protein>
    <submittedName>
        <fullName evidence="1">Uncharacterized protein</fullName>
    </submittedName>
</protein>
<gene>
    <name evidence="1" type="ORF">TIFTF001_027733</name>
</gene>
<dbReference type="Gramene" id="FCD_00029451-RA">
    <property type="protein sequence ID" value="FCD_00029451-RA:cds"/>
    <property type="gene ID" value="FCD_00029451"/>
</dbReference>
<dbReference type="Proteomes" id="UP001187192">
    <property type="component" value="Unassembled WGS sequence"/>
</dbReference>
<name>A0AA88IVI7_FICCA</name>
<dbReference type="EMBL" id="BTGU01000080">
    <property type="protein sequence ID" value="GMN58638.1"/>
    <property type="molecule type" value="Genomic_DNA"/>
</dbReference>
<reference evidence="1" key="1">
    <citation type="submission" date="2023-07" db="EMBL/GenBank/DDBJ databases">
        <title>draft genome sequence of fig (Ficus carica).</title>
        <authorList>
            <person name="Takahashi T."/>
            <person name="Nishimura K."/>
        </authorList>
    </citation>
    <scope>NUCLEOTIDE SEQUENCE</scope>
</reference>